<comment type="caution">
    <text evidence="3">The sequence shown here is derived from an EMBL/GenBank/DDBJ whole genome shotgun (WGS) entry which is preliminary data.</text>
</comment>
<keyword evidence="1" id="KW-1133">Transmembrane helix</keyword>
<accession>A0AA39LXA4</accession>
<keyword evidence="4" id="KW-1185">Reference proteome</keyword>
<dbReference type="EMBL" id="JAUCMV010000003">
    <property type="protein sequence ID" value="KAK0412982.1"/>
    <property type="molecule type" value="Genomic_DNA"/>
</dbReference>
<sequence>MWTPYFLLTFLSLYSSALALTCYCNVRDVCPQNVRTCSGYEMCYFEKSIYKVNKTLRYLTQACDDNVDFARLHGSNLSEPFFVPNPDKFALVVSGGCFTDFCNNETLIDVYLLSNSSVRNCWTCQNDPSECSTGASSCSGKYCFAVRHTNLTTNRVIAFQSCTNESVIISNTAANKAECYKYPSQNAEQVICYCATDKCNDQTLIDEFKKKASCRAEVSLVLKLMLVLIAYLCIGGNVL</sequence>
<feature type="chain" id="PRO_5041313401" description="UPAR/Ly6 domain-containing protein" evidence="2">
    <location>
        <begin position="20"/>
        <end position="239"/>
    </location>
</feature>
<feature type="transmembrane region" description="Helical" evidence="1">
    <location>
        <begin position="220"/>
        <end position="238"/>
    </location>
</feature>
<reference evidence="3" key="1">
    <citation type="submission" date="2023-06" db="EMBL/GenBank/DDBJ databases">
        <title>Genomic analysis of the entomopathogenic nematode Steinernema hermaphroditum.</title>
        <authorList>
            <person name="Schwarz E.M."/>
            <person name="Heppert J.K."/>
            <person name="Baniya A."/>
            <person name="Schwartz H.T."/>
            <person name="Tan C.-H."/>
            <person name="Antoshechkin I."/>
            <person name="Sternberg P.W."/>
            <person name="Goodrich-Blair H."/>
            <person name="Dillman A.R."/>
        </authorList>
    </citation>
    <scope>NUCLEOTIDE SEQUENCE</scope>
    <source>
        <strain evidence="3">PS9179</strain>
        <tissue evidence="3">Whole animal</tissue>
    </source>
</reference>
<evidence type="ECO:0000313" key="3">
    <source>
        <dbReference type="EMBL" id="KAK0412982.1"/>
    </source>
</evidence>
<feature type="signal peptide" evidence="2">
    <location>
        <begin position="1"/>
        <end position="19"/>
    </location>
</feature>
<name>A0AA39LXA4_9BILA</name>
<protein>
    <recommendedName>
        <fullName evidence="5">UPAR/Ly6 domain-containing protein</fullName>
    </recommendedName>
</protein>
<keyword evidence="2" id="KW-0732">Signal</keyword>
<evidence type="ECO:0000256" key="1">
    <source>
        <dbReference type="SAM" id="Phobius"/>
    </source>
</evidence>
<dbReference type="AlphaFoldDB" id="A0AA39LXA4"/>
<evidence type="ECO:0000313" key="4">
    <source>
        <dbReference type="Proteomes" id="UP001175271"/>
    </source>
</evidence>
<evidence type="ECO:0008006" key="5">
    <source>
        <dbReference type="Google" id="ProtNLM"/>
    </source>
</evidence>
<dbReference type="Proteomes" id="UP001175271">
    <property type="component" value="Unassembled WGS sequence"/>
</dbReference>
<proteinExistence type="predicted"/>
<gene>
    <name evidence="3" type="ORF">QR680_006521</name>
</gene>
<organism evidence="3 4">
    <name type="scientific">Steinernema hermaphroditum</name>
    <dbReference type="NCBI Taxonomy" id="289476"/>
    <lineage>
        <taxon>Eukaryota</taxon>
        <taxon>Metazoa</taxon>
        <taxon>Ecdysozoa</taxon>
        <taxon>Nematoda</taxon>
        <taxon>Chromadorea</taxon>
        <taxon>Rhabditida</taxon>
        <taxon>Tylenchina</taxon>
        <taxon>Panagrolaimomorpha</taxon>
        <taxon>Strongyloidoidea</taxon>
        <taxon>Steinernematidae</taxon>
        <taxon>Steinernema</taxon>
    </lineage>
</organism>
<keyword evidence="1" id="KW-0812">Transmembrane</keyword>
<keyword evidence="1" id="KW-0472">Membrane</keyword>
<evidence type="ECO:0000256" key="2">
    <source>
        <dbReference type="SAM" id="SignalP"/>
    </source>
</evidence>